<evidence type="ECO:0000256" key="3">
    <source>
        <dbReference type="ARBA" id="ARBA00023145"/>
    </source>
</evidence>
<dbReference type="CDD" id="cd03747">
    <property type="entry name" value="Ntn_PGA_like"/>
    <property type="match status" value="1"/>
</dbReference>
<sequence>MSAGFTLPGLTGPAEIRIDRWGLAHIRAGSALDAFRVQGFNAARDRLWQLDLWRKRGLGLLAADFGPGFLAQDRAARLFLYRGDMAAEWAAYGPQDTKAIVTAFVGGLNAFIGLTAKRPDLLPPEFAVTGTAPALWAPEDVVRIRSHGLVRNVLSEVARAKVLARGGGLATDDLRKRLSPPHDVVVPEGLDAADWPDDLLDVFRLATAQVTFTPERMAATRAEAWAWCKVDAYGAVCRTGAPVPPEPAEGSNNWVVGPRRTDTERPILASDPHRVYLNPSLRYAVHLTAPGLDVIGAGEPALPGISIGHNGHAAFSLTIAPMDQEDLFVCEKHPDDPDLVRRDEGWERILRIADTIPVRGEAAEPVTLAFTRQGPVIAEDATRAFALATVWSAPGAAAYLGSLAYLGATTPEAFGDALRHWSAPSVNQLYADCDGRIAWFMAGKAPRRPAHDGLLPVPGDGRFDWDGFHNAAALPRAIDPVEGWLATANEMNLPPGYPAGERKLGFEWHEPWRANRIRSVLGGQEAHGIADSQALQADAFSEPALRIASIACAMPAGDRAEIRAAQDMLRGFDGTLAAGSAAAALVEVLWVRHLRPALIAALVPDPAIRRLIPPGDAESLIQGLESRLAPGRRDELLADTLAAAWATCRDKMGDDPDAWTWGRIHRALFTHPLSPLGAGGGWDVGPFALGGAGASPMHAEYRTDTFRITNGASFRMVVDVGAWDRSVFVNVPGQSGDPRSPHYRDLAEVWSRQEHVPMPYSPGAVEAATRDTILLTPATGA</sequence>
<dbReference type="InterPro" id="IPR014395">
    <property type="entry name" value="Pen/GL7ACA/AHL_acylase"/>
</dbReference>
<dbReference type="Gene3D" id="2.30.120.10">
    <property type="match status" value="1"/>
</dbReference>
<dbReference type="Pfam" id="PF01804">
    <property type="entry name" value="Penicil_amidase"/>
    <property type="match status" value="1"/>
</dbReference>
<dbReference type="EC" id="3.5.1.11" evidence="4"/>
<gene>
    <name evidence="4" type="ORF">QO016_003945</name>
</gene>
<dbReference type="Gene3D" id="3.60.20.10">
    <property type="entry name" value="Glutamine Phosphoribosylpyrophosphate, subunit 1, domain 1"/>
    <property type="match status" value="1"/>
</dbReference>
<reference evidence="4 5" key="1">
    <citation type="submission" date="2023-07" db="EMBL/GenBank/DDBJ databases">
        <title>Genomic Encyclopedia of Type Strains, Phase IV (KMG-IV): sequencing the most valuable type-strain genomes for metagenomic binning, comparative biology and taxonomic classification.</title>
        <authorList>
            <person name="Goeker M."/>
        </authorList>
    </citation>
    <scope>NUCLEOTIDE SEQUENCE [LARGE SCALE GENOMIC DNA]</scope>
    <source>
        <strain evidence="4 5">DSM 19562</strain>
    </source>
</reference>
<dbReference type="InterPro" id="IPR002692">
    <property type="entry name" value="S45"/>
</dbReference>
<keyword evidence="2 4" id="KW-0378">Hydrolase</keyword>
<evidence type="ECO:0000313" key="5">
    <source>
        <dbReference type="Proteomes" id="UP001236369"/>
    </source>
</evidence>
<dbReference type="InterPro" id="IPR023343">
    <property type="entry name" value="Penicillin_amidase_dom1"/>
</dbReference>
<dbReference type="Gene3D" id="1.10.1400.10">
    <property type="match status" value="1"/>
</dbReference>
<dbReference type="SUPFAM" id="SSF56235">
    <property type="entry name" value="N-terminal nucleophile aminohydrolases (Ntn hydrolases)"/>
    <property type="match status" value="1"/>
</dbReference>
<dbReference type="PANTHER" id="PTHR34218:SF4">
    <property type="entry name" value="ACYL-HOMOSERINE LACTONE ACYLASE QUIP"/>
    <property type="match status" value="1"/>
</dbReference>
<dbReference type="PIRSF" id="PIRSF001227">
    <property type="entry name" value="Pen_acylase"/>
    <property type="match status" value="1"/>
</dbReference>
<accession>A0ABU0HSG0</accession>
<dbReference type="EMBL" id="JAUSVV010000012">
    <property type="protein sequence ID" value="MDQ0444434.1"/>
    <property type="molecule type" value="Genomic_DNA"/>
</dbReference>
<dbReference type="InterPro" id="IPR029055">
    <property type="entry name" value="Ntn_hydrolases_N"/>
</dbReference>
<dbReference type="InterPro" id="IPR043146">
    <property type="entry name" value="Penicillin_amidase_N_B-knob"/>
</dbReference>
<protein>
    <submittedName>
        <fullName evidence="4">Penicillin amidase</fullName>
        <ecNumber evidence="4">3.5.1.11</ecNumber>
    </submittedName>
</protein>
<evidence type="ECO:0000256" key="1">
    <source>
        <dbReference type="ARBA" id="ARBA00006586"/>
    </source>
</evidence>
<keyword evidence="3" id="KW-0865">Zymogen</keyword>
<name>A0ABU0HSG0_9HYPH</name>
<comment type="caution">
    <text evidence="4">The sequence shown here is derived from an EMBL/GenBank/DDBJ whole genome shotgun (WGS) entry which is preliminary data.</text>
</comment>
<proteinExistence type="inferred from homology"/>
<keyword evidence="5" id="KW-1185">Reference proteome</keyword>
<dbReference type="Proteomes" id="UP001236369">
    <property type="component" value="Unassembled WGS sequence"/>
</dbReference>
<dbReference type="GO" id="GO:0008953">
    <property type="term" value="F:penicillin amidase activity"/>
    <property type="evidence" value="ECO:0007669"/>
    <property type="project" value="UniProtKB-EC"/>
</dbReference>
<dbReference type="RefSeq" id="WP_238250433.1">
    <property type="nucleotide sequence ID" value="NZ_BPQX01000042.1"/>
</dbReference>
<comment type="similarity">
    <text evidence="1">Belongs to the peptidase S45 family.</text>
</comment>
<organism evidence="4 5">
    <name type="scientific">Methylobacterium persicinum</name>
    <dbReference type="NCBI Taxonomy" id="374426"/>
    <lineage>
        <taxon>Bacteria</taxon>
        <taxon>Pseudomonadati</taxon>
        <taxon>Pseudomonadota</taxon>
        <taxon>Alphaproteobacteria</taxon>
        <taxon>Hyphomicrobiales</taxon>
        <taxon>Methylobacteriaceae</taxon>
        <taxon>Methylobacterium</taxon>
    </lineage>
</organism>
<evidence type="ECO:0000313" key="4">
    <source>
        <dbReference type="EMBL" id="MDQ0444434.1"/>
    </source>
</evidence>
<dbReference type="InterPro" id="IPR043147">
    <property type="entry name" value="Penicillin_amidase_A-knob"/>
</dbReference>
<dbReference type="PANTHER" id="PTHR34218">
    <property type="entry name" value="PEPTIDASE S45 PENICILLIN AMIDASE"/>
    <property type="match status" value="1"/>
</dbReference>
<dbReference type="Gene3D" id="1.10.439.10">
    <property type="entry name" value="Penicillin Amidohydrolase, domain 1"/>
    <property type="match status" value="1"/>
</dbReference>
<evidence type="ECO:0000256" key="2">
    <source>
        <dbReference type="ARBA" id="ARBA00022801"/>
    </source>
</evidence>